<dbReference type="PANTHER" id="PTHR46969">
    <property type="entry name" value="BIFUNCTIONAL PROTEIN HLDE"/>
    <property type="match status" value="1"/>
</dbReference>
<dbReference type="InterPro" id="IPR011913">
    <property type="entry name" value="RfaE_dom_I"/>
</dbReference>
<dbReference type="InterPro" id="IPR002173">
    <property type="entry name" value="Carboh/pur_kinase_PfkB_CS"/>
</dbReference>
<proteinExistence type="predicted"/>
<accession>A0A5M6CTZ2</accession>
<dbReference type="GO" id="GO:0005829">
    <property type="term" value="C:cytosol"/>
    <property type="evidence" value="ECO:0007669"/>
    <property type="project" value="TreeGrafter"/>
</dbReference>
<dbReference type="PROSITE" id="PS00583">
    <property type="entry name" value="PFKB_KINASES_1"/>
    <property type="match status" value="1"/>
</dbReference>
<evidence type="ECO:0000256" key="2">
    <source>
        <dbReference type="ARBA" id="ARBA00022777"/>
    </source>
</evidence>
<dbReference type="Gene3D" id="3.40.1190.20">
    <property type="match status" value="1"/>
</dbReference>
<dbReference type="AlphaFoldDB" id="A0A5M6CTZ2"/>
<keyword evidence="2 4" id="KW-0418">Kinase</keyword>
<evidence type="ECO:0000256" key="1">
    <source>
        <dbReference type="ARBA" id="ARBA00022679"/>
    </source>
</evidence>
<dbReference type="InterPro" id="IPR011611">
    <property type="entry name" value="PfkB_dom"/>
</dbReference>
<gene>
    <name evidence="4" type="ORF">F0919_02925</name>
</gene>
<evidence type="ECO:0000313" key="4">
    <source>
        <dbReference type="EMBL" id="KAA5536639.1"/>
    </source>
</evidence>
<dbReference type="GO" id="GO:0033786">
    <property type="term" value="F:heptose-1-phosphate adenylyltransferase activity"/>
    <property type="evidence" value="ECO:0007669"/>
    <property type="project" value="TreeGrafter"/>
</dbReference>
<keyword evidence="5" id="KW-1185">Reference proteome</keyword>
<protein>
    <submittedName>
        <fullName evidence="4">Carbohydrate kinase</fullName>
    </submittedName>
</protein>
<dbReference type="InterPro" id="IPR029056">
    <property type="entry name" value="Ribokinase-like"/>
</dbReference>
<sequence length="325" mass="35940">MPHNILEKFSGLHVVVVGDVMLDVYRWGEVERISPEAPVPVVAIHKSESRLGGAANVALNCKSLGAKVTLASVIGADDDAKLLLKLLGEQDIQADLVQQSTDRVTTTKTRILSRNQQMVRLDAEKSDDLNIRDEHAFIDATLRFLQIQKPDVVIFEDYNKGVLKENIIDKIIRHCKSLGILTAVDPKLKNFLAYKNVDIFKPNLKEVREGLHIPLQQINEASMKEVHELLNKHLQHHISFITLSDKGVYFNNGTESKIIPSHHRNIADVSGAGDTVIAVAAMVYALTGDVELMAEWSNIAGGLVCEEVGVVPISKEKLLKELGKI</sequence>
<feature type="domain" description="Carbohydrate kinase PfkB" evidence="3">
    <location>
        <begin position="13"/>
        <end position="311"/>
    </location>
</feature>
<comment type="caution">
    <text evidence="4">The sequence shown here is derived from an EMBL/GenBank/DDBJ whole genome shotgun (WGS) entry which is preliminary data.</text>
</comment>
<dbReference type="GO" id="GO:0016773">
    <property type="term" value="F:phosphotransferase activity, alcohol group as acceptor"/>
    <property type="evidence" value="ECO:0007669"/>
    <property type="project" value="InterPro"/>
</dbReference>
<dbReference type="RefSeq" id="WP_150031216.1">
    <property type="nucleotide sequence ID" value="NZ_VWSH01000001.1"/>
</dbReference>
<evidence type="ECO:0000259" key="3">
    <source>
        <dbReference type="Pfam" id="PF00294"/>
    </source>
</evidence>
<reference evidence="4 5" key="1">
    <citation type="submission" date="2019-09" db="EMBL/GenBank/DDBJ databases">
        <title>Genome sequence and assembly of Taibaiella sp.</title>
        <authorList>
            <person name="Chhetri G."/>
        </authorList>
    </citation>
    <scope>NUCLEOTIDE SEQUENCE [LARGE SCALE GENOMIC DNA]</scope>
    <source>
        <strain evidence="4 5">KVB11</strain>
    </source>
</reference>
<dbReference type="SUPFAM" id="SSF53613">
    <property type="entry name" value="Ribokinase-like"/>
    <property type="match status" value="1"/>
</dbReference>
<name>A0A5M6CTZ2_9BACT</name>
<dbReference type="GO" id="GO:0033785">
    <property type="term" value="F:heptose 7-phosphate kinase activity"/>
    <property type="evidence" value="ECO:0007669"/>
    <property type="project" value="TreeGrafter"/>
</dbReference>
<keyword evidence="1" id="KW-0808">Transferase</keyword>
<dbReference type="Proteomes" id="UP000323632">
    <property type="component" value="Unassembled WGS sequence"/>
</dbReference>
<dbReference type="PANTHER" id="PTHR46969:SF1">
    <property type="entry name" value="BIFUNCTIONAL PROTEIN HLDE"/>
    <property type="match status" value="1"/>
</dbReference>
<evidence type="ECO:0000313" key="5">
    <source>
        <dbReference type="Proteomes" id="UP000323632"/>
    </source>
</evidence>
<dbReference type="CDD" id="cd01172">
    <property type="entry name" value="RfaE_like"/>
    <property type="match status" value="1"/>
</dbReference>
<dbReference type="Pfam" id="PF00294">
    <property type="entry name" value="PfkB"/>
    <property type="match status" value="1"/>
</dbReference>
<dbReference type="EMBL" id="VWSH01000001">
    <property type="protein sequence ID" value="KAA5536639.1"/>
    <property type="molecule type" value="Genomic_DNA"/>
</dbReference>
<organism evidence="4 5">
    <name type="scientific">Taibaiella lutea</name>
    <dbReference type="NCBI Taxonomy" id="2608001"/>
    <lineage>
        <taxon>Bacteria</taxon>
        <taxon>Pseudomonadati</taxon>
        <taxon>Bacteroidota</taxon>
        <taxon>Chitinophagia</taxon>
        <taxon>Chitinophagales</taxon>
        <taxon>Chitinophagaceae</taxon>
        <taxon>Taibaiella</taxon>
    </lineage>
</organism>